<gene>
    <name evidence="2" type="primary">AlNc14C61G4461</name>
    <name evidence="2" type="ORF">ALNC14_051470</name>
</gene>
<evidence type="ECO:0000313" key="2">
    <source>
        <dbReference type="EMBL" id="CCA19004.1"/>
    </source>
</evidence>
<accession>F0WCT5</accession>
<protein>
    <submittedName>
        <fullName evidence="2">AlNc14C61G4461 protein</fullName>
    </submittedName>
</protein>
<dbReference type="HOGENOM" id="CLU_1931427_0_0_1"/>
<organism evidence="2">
    <name type="scientific">Albugo laibachii Nc14</name>
    <dbReference type="NCBI Taxonomy" id="890382"/>
    <lineage>
        <taxon>Eukaryota</taxon>
        <taxon>Sar</taxon>
        <taxon>Stramenopiles</taxon>
        <taxon>Oomycota</taxon>
        <taxon>Peronosporomycetes</taxon>
        <taxon>Albuginales</taxon>
        <taxon>Albuginaceae</taxon>
        <taxon>Albugo</taxon>
    </lineage>
</organism>
<keyword evidence="1" id="KW-0732">Signal</keyword>
<evidence type="ECO:0000256" key="1">
    <source>
        <dbReference type="SAM" id="SignalP"/>
    </source>
</evidence>
<dbReference type="PROSITE" id="PS51257">
    <property type="entry name" value="PROKAR_LIPOPROTEIN"/>
    <property type="match status" value="1"/>
</dbReference>
<sequence>MGKSLVLTICTAIVACLHATDTADITIVNEVPIQASFNTYLRKDTLKAVLQNYDINPFGDSPFRLMKIDVEASVLYLGFSVCSLDSNQGCGYQTPMAVVISFNACASSSQVTVDRVQIYANPRLPNRDINE</sequence>
<reference evidence="2" key="1">
    <citation type="journal article" date="2011" name="PLoS Biol.">
        <title>Gene gain and loss during evolution of obligate parasitism in the white rust pathogen of Arabidopsis thaliana.</title>
        <authorList>
            <person name="Kemen E."/>
            <person name="Gardiner A."/>
            <person name="Schultz-Larsen T."/>
            <person name="Kemen A.C."/>
            <person name="Balmuth A.L."/>
            <person name="Robert-Seilaniantz A."/>
            <person name="Bailey K."/>
            <person name="Holub E."/>
            <person name="Studholme D.J."/>
            <person name="Maclean D."/>
            <person name="Jones J.D."/>
        </authorList>
    </citation>
    <scope>NUCLEOTIDE SEQUENCE</scope>
</reference>
<reference evidence="2" key="2">
    <citation type="submission" date="2011-02" db="EMBL/GenBank/DDBJ databases">
        <authorList>
            <person name="MacLean D."/>
        </authorList>
    </citation>
    <scope>NUCLEOTIDE SEQUENCE</scope>
</reference>
<feature type="signal peptide" evidence="1">
    <location>
        <begin position="1"/>
        <end position="19"/>
    </location>
</feature>
<dbReference type="EMBL" id="FR824106">
    <property type="protein sequence ID" value="CCA19004.1"/>
    <property type="molecule type" value="Genomic_DNA"/>
</dbReference>
<dbReference type="AlphaFoldDB" id="F0WCT5"/>
<feature type="chain" id="PRO_5003259718" evidence="1">
    <location>
        <begin position="20"/>
        <end position="131"/>
    </location>
</feature>
<proteinExistence type="predicted"/>
<name>F0WCT5_9STRA</name>